<dbReference type="Proteomes" id="UP000076947">
    <property type="component" value="Unassembled WGS sequence"/>
</dbReference>
<dbReference type="STRING" id="1705.CA21670_03325"/>
<evidence type="ECO:0000313" key="1">
    <source>
        <dbReference type="EMBL" id="OAH26519.1"/>
    </source>
</evidence>
<reference evidence="2" key="1">
    <citation type="submission" date="2016-02" db="EMBL/GenBank/DDBJ databases">
        <authorList>
            <person name="Kaur G."/>
            <person name="Nair G.R."/>
            <person name="Mayilraj S."/>
        </authorList>
    </citation>
    <scope>NUCLEOTIDE SEQUENCE [LARGE SCALE GENOMIC DNA]</scope>
    <source>
        <strain evidence="2">GA-15</strain>
    </source>
</reference>
<dbReference type="OrthoDB" id="4420480at2"/>
<sequence>MANRAGIFNTRIDLSSEVWRWKDNVLTDSGDHVLARVRADVISAGHQNLLIEHNIGAPRFRLRATSSKGNLYTMGQLSFTVNVLSADCDHERYKLQRVNPFRRERVISNEQGSVLRTRPRSDGSLTVTAADESAEEIPFFDAVFLSYGCVLIDGPGLKENIRI</sequence>
<dbReference type="EMBL" id="LSTQ01000023">
    <property type="protein sequence ID" value="OAH26519.1"/>
    <property type="molecule type" value="Genomic_DNA"/>
</dbReference>
<comment type="caution">
    <text evidence="1">The sequence shown here is derived from an EMBL/GenBank/DDBJ whole genome shotgun (WGS) entry which is preliminary data.</text>
</comment>
<gene>
    <name evidence="1" type="ORF">AYJ05_03470</name>
</gene>
<protein>
    <submittedName>
        <fullName evidence="1">Uncharacterized protein</fullName>
    </submittedName>
</protein>
<dbReference type="RefSeq" id="WP_082869490.1">
    <property type="nucleotide sequence ID" value="NZ_LSTQ01000023.1"/>
</dbReference>
<accession>A0A177ICF6</accession>
<proteinExistence type="predicted"/>
<name>A0A177ICF6_9CORY</name>
<dbReference type="AlphaFoldDB" id="A0A177ICF6"/>
<organism evidence="1 2">
    <name type="scientific">Corynebacterium stationis</name>
    <dbReference type="NCBI Taxonomy" id="1705"/>
    <lineage>
        <taxon>Bacteria</taxon>
        <taxon>Bacillati</taxon>
        <taxon>Actinomycetota</taxon>
        <taxon>Actinomycetes</taxon>
        <taxon>Mycobacteriales</taxon>
        <taxon>Corynebacteriaceae</taxon>
        <taxon>Corynebacterium</taxon>
    </lineage>
</organism>
<keyword evidence="2" id="KW-1185">Reference proteome</keyword>
<evidence type="ECO:0000313" key="2">
    <source>
        <dbReference type="Proteomes" id="UP000076947"/>
    </source>
</evidence>